<dbReference type="GO" id="GO:0005737">
    <property type="term" value="C:cytoplasm"/>
    <property type="evidence" value="ECO:0007669"/>
    <property type="project" value="UniProtKB-ARBA"/>
</dbReference>
<name>A0A1F5ES72_9BACT</name>
<evidence type="ECO:0000256" key="2">
    <source>
        <dbReference type="ARBA" id="ARBA00022540"/>
    </source>
</evidence>
<evidence type="ECO:0000256" key="3">
    <source>
        <dbReference type="ARBA" id="ARBA00022917"/>
    </source>
</evidence>
<dbReference type="NCBIfam" id="TIGR00168">
    <property type="entry name" value="infC"/>
    <property type="match status" value="1"/>
</dbReference>
<organism evidence="7 8">
    <name type="scientific">Candidatus Collierbacteria bacterium RIFCSPHIGHO2_02_FULL_49_10</name>
    <dbReference type="NCBI Taxonomy" id="1817723"/>
    <lineage>
        <taxon>Bacteria</taxon>
        <taxon>Candidatus Collieribacteriota</taxon>
    </lineage>
</organism>
<evidence type="ECO:0000256" key="4">
    <source>
        <dbReference type="NCBIfam" id="TIGR00168"/>
    </source>
</evidence>
<evidence type="ECO:0000259" key="5">
    <source>
        <dbReference type="Pfam" id="PF00707"/>
    </source>
</evidence>
<keyword evidence="3" id="KW-0648">Protein biosynthesis</keyword>
<dbReference type="GO" id="GO:0032790">
    <property type="term" value="P:ribosome disassembly"/>
    <property type="evidence" value="ECO:0007669"/>
    <property type="project" value="TreeGrafter"/>
</dbReference>
<gene>
    <name evidence="7" type="ORF">A3D09_03220</name>
</gene>
<feature type="domain" description="Translation initiation factor 3 N-terminal" evidence="6">
    <location>
        <begin position="7"/>
        <end position="74"/>
    </location>
</feature>
<proteinExistence type="inferred from homology"/>
<dbReference type="Gene3D" id="3.10.20.80">
    <property type="entry name" value="Translation initiation factor 3 (IF-3), N-terminal domain"/>
    <property type="match status" value="1"/>
</dbReference>
<dbReference type="InterPro" id="IPR019815">
    <property type="entry name" value="Translation_initiation_fac_3_C"/>
</dbReference>
<dbReference type="Pfam" id="PF00707">
    <property type="entry name" value="IF3_C"/>
    <property type="match status" value="1"/>
</dbReference>
<feature type="domain" description="Translation initiation factor 3 C-terminal" evidence="5">
    <location>
        <begin position="82"/>
        <end position="166"/>
    </location>
</feature>
<dbReference type="PANTHER" id="PTHR10938:SF0">
    <property type="entry name" value="TRANSLATION INITIATION FACTOR IF-3, MITOCHONDRIAL"/>
    <property type="match status" value="1"/>
</dbReference>
<dbReference type="AlphaFoldDB" id="A0A1F5ES72"/>
<dbReference type="SUPFAM" id="SSF54364">
    <property type="entry name" value="Translation initiation factor IF3, N-terminal domain"/>
    <property type="match status" value="1"/>
</dbReference>
<comment type="caution">
    <text evidence="7">The sequence shown here is derived from an EMBL/GenBank/DDBJ whole genome shotgun (WGS) entry which is preliminary data.</text>
</comment>
<dbReference type="GO" id="GO:0003743">
    <property type="term" value="F:translation initiation factor activity"/>
    <property type="evidence" value="ECO:0007669"/>
    <property type="project" value="UniProtKB-UniRule"/>
</dbReference>
<dbReference type="EMBL" id="MFAH01000059">
    <property type="protein sequence ID" value="OGD70253.1"/>
    <property type="molecule type" value="Genomic_DNA"/>
</dbReference>
<evidence type="ECO:0000313" key="8">
    <source>
        <dbReference type="Proteomes" id="UP000177390"/>
    </source>
</evidence>
<protein>
    <recommendedName>
        <fullName evidence="4">Translation initiation factor IF-3</fullName>
    </recommendedName>
</protein>
<dbReference type="Proteomes" id="UP000177390">
    <property type="component" value="Unassembled WGS sequence"/>
</dbReference>
<reference evidence="7 8" key="1">
    <citation type="journal article" date="2016" name="Nat. Commun.">
        <title>Thousands of microbial genomes shed light on interconnected biogeochemical processes in an aquifer system.</title>
        <authorList>
            <person name="Anantharaman K."/>
            <person name="Brown C.T."/>
            <person name="Hug L.A."/>
            <person name="Sharon I."/>
            <person name="Castelle C.J."/>
            <person name="Probst A.J."/>
            <person name="Thomas B.C."/>
            <person name="Singh A."/>
            <person name="Wilkins M.J."/>
            <person name="Karaoz U."/>
            <person name="Brodie E.L."/>
            <person name="Williams K.H."/>
            <person name="Hubbard S.S."/>
            <person name="Banfield J.F."/>
        </authorList>
    </citation>
    <scope>NUCLEOTIDE SEQUENCE [LARGE SCALE GENOMIC DNA]</scope>
</reference>
<dbReference type="InterPro" id="IPR036788">
    <property type="entry name" value="T_IF-3_C_sf"/>
</dbReference>
<keyword evidence="2 7" id="KW-0396">Initiation factor</keyword>
<dbReference type="InterPro" id="IPR019814">
    <property type="entry name" value="Translation_initiation_fac_3_N"/>
</dbReference>
<evidence type="ECO:0000256" key="1">
    <source>
        <dbReference type="ARBA" id="ARBA00005439"/>
    </source>
</evidence>
<evidence type="ECO:0000259" key="6">
    <source>
        <dbReference type="Pfam" id="PF05198"/>
    </source>
</evidence>
<dbReference type="PANTHER" id="PTHR10938">
    <property type="entry name" value="TRANSLATION INITIATION FACTOR IF-3"/>
    <property type="match status" value="1"/>
</dbReference>
<evidence type="ECO:0000313" key="7">
    <source>
        <dbReference type="EMBL" id="OGD70253.1"/>
    </source>
</evidence>
<comment type="similarity">
    <text evidence="1">Belongs to the IF-3 family.</text>
</comment>
<dbReference type="Pfam" id="PF05198">
    <property type="entry name" value="IF3_N"/>
    <property type="match status" value="1"/>
</dbReference>
<dbReference type="InterPro" id="IPR036787">
    <property type="entry name" value="T_IF-3_N_sf"/>
</dbReference>
<dbReference type="GO" id="GO:0043022">
    <property type="term" value="F:ribosome binding"/>
    <property type="evidence" value="ECO:0007669"/>
    <property type="project" value="TreeGrafter"/>
</dbReference>
<accession>A0A1F5ES72</accession>
<dbReference type="Gene3D" id="3.30.110.10">
    <property type="entry name" value="Translation initiation factor 3 (IF-3), C-terminal domain"/>
    <property type="match status" value="1"/>
</dbReference>
<sequence>MGKFHRINQYIKAESVRVIGEDGSQLGVMSLKEALERARALSIDVVEVAESANPPVVKLIEFSKFKYQENKKDRAGAASAQETKEVRLTPFMAQNDLQVKLVRARQFLKGGDKVRLVVKFTGREITKKEFGERLMASALEQLSTEASIEQLPKMLGKLLMATIKPKK</sequence>
<dbReference type="SUPFAM" id="SSF55200">
    <property type="entry name" value="Translation initiation factor IF3, C-terminal domain"/>
    <property type="match status" value="1"/>
</dbReference>
<dbReference type="InterPro" id="IPR001288">
    <property type="entry name" value="Translation_initiation_fac_3"/>
</dbReference>